<dbReference type="NCBIfam" id="NF047389">
    <property type="entry name" value="ATPase_Sll1717"/>
    <property type="match status" value="1"/>
</dbReference>
<protein>
    <submittedName>
        <fullName evidence="1">P-loop ATPase, Sll1717 family</fullName>
    </submittedName>
</protein>
<proteinExistence type="predicted"/>
<evidence type="ECO:0000313" key="1">
    <source>
        <dbReference type="EMBL" id="MFD4823100.1"/>
    </source>
</evidence>
<organism evidence="1 2">
    <name type="scientific">Streptomyces rubiginosohelvolus</name>
    <dbReference type="NCBI Taxonomy" id="67362"/>
    <lineage>
        <taxon>Bacteria</taxon>
        <taxon>Bacillati</taxon>
        <taxon>Actinomycetota</taxon>
        <taxon>Actinomycetes</taxon>
        <taxon>Kitasatosporales</taxon>
        <taxon>Streptomycetaceae</taxon>
        <taxon>Streptomyces</taxon>
    </lineage>
</organism>
<name>A0ABW6EYL5_9ACTN</name>
<dbReference type="SUPFAM" id="SSF52540">
    <property type="entry name" value="P-loop containing nucleoside triphosphate hydrolases"/>
    <property type="match status" value="1"/>
</dbReference>
<dbReference type="RefSeq" id="WP_382771847.1">
    <property type="nucleotide sequence ID" value="NZ_JBHXKZ010000007.1"/>
</dbReference>
<keyword evidence="2" id="KW-1185">Reference proteome</keyword>
<dbReference type="InterPro" id="IPR059206">
    <property type="entry name" value="Sll1717-like"/>
</dbReference>
<dbReference type="EMBL" id="JBHXKZ010000007">
    <property type="protein sequence ID" value="MFD4823100.1"/>
    <property type="molecule type" value="Genomic_DNA"/>
</dbReference>
<dbReference type="InterPro" id="IPR027417">
    <property type="entry name" value="P-loop_NTPase"/>
</dbReference>
<comment type="caution">
    <text evidence="1">The sequence shown here is derived from an EMBL/GenBank/DDBJ whole genome shotgun (WGS) entry which is preliminary data.</text>
</comment>
<sequence>MADGGSRRRSNFNIGGEQAEADPILMEAFYESDDYNTIASRDDSHCFLIARTGSGKSAVLQRLEEEHPDRVVRISPEDLSLNYITNLSVMTFLDDLEVSLDPLFIALWKHVLLVEMIRHRYKVDSPAAKNNFLVTLRDKIKRDPGKRAALDYLEEFQDKFWVEADERVREITEKFEEKINREAKGTIGFKGSAVTNVGATVGGGSADVSSTETRRELTERFQRIVNETQMARLNKMLKVLDEDILESRQNFTFVVIDDLDRDWVDEKLANSLVRCLFRAVLDLQRVRNLKVIVALRTNIFENLDFGHRSGGQEEKFRSLALHMRWSPSELRELVSDRMRVVSAKRGTPSSITDALPRTNTTRGDAFDYMLTRTLMRPRDIIAFLNETFSVMNGERASWEDIRTAEDSYSHKRLLALRDEWKMSYPDIDRVFAVFSGCRIPMSQEEFTRRIDDAVLLPADPYFRGSDWLDSMTSSMWSNPNGSWADFYGPLVTLLYNIGFIGCITGRHSTVRYVRTFPEYAERPSNLEATTGYMIHPTFQSALDVRIDGSRL</sequence>
<dbReference type="Proteomes" id="UP001598352">
    <property type="component" value="Unassembled WGS sequence"/>
</dbReference>
<reference evidence="1 2" key="1">
    <citation type="submission" date="2024-09" db="EMBL/GenBank/DDBJ databases">
        <title>The Natural Products Discovery Center: Release of the First 8490 Sequenced Strains for Exploring Actinobacteria Biosynthetic Diversity.</title>
        <authorList>
            <person name="Kalkreuter E."/>
            <person name="Kautsar S.A."/>
            <person name="Yang D."/>
            <person name="Bader C.D."/>
            <person name="Teijaro C.N."/>
            <person name="Fluegel L."/>
            <person name="Davis C.M."/>
            <person name="Simpson J.R."/>
            <person name="Lauterbach L."/>
            <person name="Steele A.D."/>
            <person name="Gui C."/>
            <person name="Meng S."/>
            <person name="Li G."/>
            <person name="Viehrig K."/>
            <person name="Ye F."/>
            <person name="Su P."/>
            <person name="Kiefer A.F."/>
            <person name="Nichols A."/>
            <person name="Cepeda A.J."/>
            <person name="Yan W."/>
            <person name="Fan B."/>
            <person name="Jiang Y."/>
            <person name="Adhikari A."/>
            <person name="Zheng C.-J."/>
            <person name="Schuster L."/>
            <person name="Cowan T.M."/>
            <person name="Smanski M.J."/>
            <person name="Chevrette M.G."/>
            <person name="De Carvalho L.P.S."/>
            <person name="Shen B."/>
        </authorList>
    </citation>
    <scope>NUCLEOTIDE SEQUENCE [LARGE SCALE GENOMIC DNA]</scope>
    <source>
        <strain evidence="1 2">NPDC058428</strain>
    </source>
</reference>
<evidence type="ECO:0000313" key="2">
    <source>
        <dbReference type="Proteomes" id="UP001598352"/>
    </source>
</evidence>
<gene>
    <name evidence="1" type="ORF">ACFWOQ_11010</name>
</gene>
<accession>A0ABW6EYL5</accession>